<accession>A0A087M4E0</accession>
<dbReference type="STRING" id="46914.JP75_06675"/>
<reference evidence="1 2" key="1">
    <citation type="submission" date="2014-08" db="EMBL/GenBank/DDBJ databases">
        <authorList>
            <person name="Hassan Y.I."/>
            <person name="Lepp D."/>
            <person name="Zhou T."/>
        </authorList>
    </citation>
    <scope>NUCLEOTIDE SEQUENCE [LARGE SCALE GENOMIC DNA]</scope>
    <source>
        <strain evidence="1 2">IFO13584</strain>
    </source>
</reference>
<name>A0A087M4E0_9HYPH</name>
<proteinExistence type="predicted"/>
<dbReference type="Pfam" id="PF04985">
    <property type="entry name" value="Phage_tube"/>
    <property type="match status" value="1"/>
</dbReference>
<evidence type="ECO:0000313" key="2">
    <source>
        <dbReference type="Proteomes" id="UP000028981"/>
    </source>
</evidence>
<gene>
    <name evidence="1" type="ORF">JP75_06675</name>
</gene>
<sequence length="178" mass="19783">MAAASVYHADAATLFVGDDDPTNSLHLVLKGVKIPALTEKTRGYAPGGGPIAIELGMRKIEAPKPTFKLEGPNPSVMNKFMLPQRQMFTMRANIRDVAAQRDIAMKAIIQARMMEVDIGEFGTDDGVESDYQLSEVFYYQVFFDEQEKFYFNFLEGYAGVRIDGLQVFRTVASNLGLV</sequence>
<dbReference type="AlphaFoldDB" id="A0A087M4E0"/>
<keyword evidence="2" id="KW-1185">Reference proteome</keyword>
<protein>
    <recommendedName>
        <fullName evidence="3">Tail protein</fullName>
    </recommendedName>
</protein>
<dbReference type="OrthoDB" id="7834326at2"/>
<dbReference type="RefSeq" id="WP_035080748.1">
    <property type="nucleotide sequence ID" value="NZ_JQGC01000005.1"/>
</dbReference>
<comment type="caution">
    <text evidence="1">The sequence shown here is derived from an EMBL/GenBank/DDBJ whole genome shotgun (WGS) entry which is preliminary data.</text>
</comment>
<evidence type="ECO:0008006" key="3">
    <source>
        <dbReference type="Google" id="ProtNLM"/>
    </source>
</evidence>
<dbReference type="Proteomes" id="UP000028981">
    <property type="component" value="Unassembled WGS sequence"/>
</dbReference>
<organism evidence="1 2">
    <name type="scientific">Devosia riboflavina</name>
    <dbReference type="NCBI Taxonomy" id="46914"/>
    <lineage>
        <taxon>Bacteria</taxon>
        <taxon>Pseudomonadati</taxon>
        <taxon>Pseudomonadota</taxon>
        <taxon>Alphaproteobacteria</taxon>
        <taxon>Hyphomicrobiales</taxon>
        <taxon>Devosiaceae</taxon>
        <taxon>Devosia</taxon>
    </lineage>
</organism>
<dbReference type="InterPro" id="IPR006498">
    <property type="entry name" value="Tail_tube"/>
</dbReference>
<evidence type="ECO:0000313" key="1">
    <source>
        <dbReference type="EMBL" id="KFL31743.1"/>
    </source>
</evidence>
<dbReference type="EMBL" id="JQGC01000005">
    <property type="protein sequence ID" value="KFL31743.1"/>
    <property type="molecule type" value="Genomic_DNA"/>
</dbReference>